<dbReference type="AlphaFoldDB" id="A0A0M4D746"/>
<reference evidence="2 3" key="1">
    <citation type="submission" date="2015-07" db="EMBL/GenBank/DDBJ databases">
        <title>Isolation and Genomic Characterization of a Novel Halophilic Metal-Reducing Deltaproteobacterium from the Deep Subsurface.</title>
        <authorList>
            <person name="Badalamenti J.P."/>
            <person name="Summers Z.M."/>
            <person name="Gralnick J.A."/>
            <person name="Bond D.R."/>
        </authorList>
    </citation>
    <scope>NUCLEOTIDE SEQUENCE [LARGE SCALE GENOMIC DNA]</scope>
    <source>
        <strain evidence="2 3">WTL</strain>
    </source>
</reference>
<dbReference type="RefSeq" id="WP_053549455.1">
    <property type="nucleotide sequence ID" value="NZ_CP010802.1"/>
</dbReference>
<accession>A0A0M4D746</accession>
<keyword evidence="3" id="KW-1185">Reference proteome</keyword>
<sequence>MVRRSGLILCFVLLTANLVLAVEREKETAPKELSGMSIVGNDEAPKSLYIVPWKSSEIGVETSLNRTANEGDEPVDRDVFKRQLDFYEVSKTNKSGRIK</sequence>
<evidence type="ECO:0000313" key="3">
    <source>
        <dbReference type="Proteomes" id="UP000057158"/>
    </source>
</evidence>
<organism evidence="2 3">
    <name type="scientific">Desulfuromonas soudanensis</name>
    <dbReference type="NCBI Taxonomy" id="1603606"/>
    <lineage>
        <taxon>Bacteria</taxon>
        <taxon>Pseudomonadati</taxon>
        <taxon>Thermodesulfobacteriota</taxon>
        <taxon>Desulfuromonadia</taxon>
        <taxon>Desulfuromonadales</taxon>
        <taxon>Desulfuromonadaceae</taxon>
        <taxon>Desulfuromonas</taxon>
    </lineage>
</organism>
<evidence type="ECO:0000313" key="2">
    <source>
        <dbReference type="EMBL" id="ALC15230.1"/>
    </source>
</evidence>
<dbReference type="OrthoDB" id="5397661at2"/>
<keyword evidence="1" id="KW-0732">Signal</keyword>
<dbReference type="KEGG" id="des:DSOUD_0436"/>
<gene>
    <name evidence="2" type="ORF">DSOUD_0436</name>
</gene>
<dbReference type="EMBL" id="CP010802">
    <property type="protein sequence ID" value="ALC15230.1"/>
    <property type="molecule type" value="Genomic_DNA"/>
</dbReference>
<feature type="chain" id="PRO_5005792181" evidence="1">
    <location>
        <begin position="22"/>
        <end position="99"/>
    </location>
</feature>
<feature type="signal peptide" evidence="1">
    <location>
        <begin position="1"/>
        <end position="21"/>
    </location>
</feature>
<dbReference type="STRING" id="1603606.DSOUD_0436"/>
<dbReference type="PATRIC" id="fig|1603606.3.peg.472"/>
<name>A0A0M4D746_9BACT</name>
<dbReference type="Proteomes" id="UP000057158">
    <property type="component" value="Chromosome"/>
</dbReference>
<proteinExistence type="predicted"/>
<protein>
    <submittedName>
        <fullName evidence="2">Uncharacterized protein</fullName>
    </submittedName>
</protein>
<evidence type="ECO:0000256" key="1">
    <source>
        <dbReference type="SAM" id="SignalP"/>
    </source>
</evidence>